<protein>
    <submittedName>
        <fullName evidence="2">Type-2 restriction enzyme EcoRII</fullName>
        <ecNumber evidence="2">3.1.21.4</ecNumber>
    </submittedName>
</protein>
<dbReference type="RefSeq" id="WP_124088070.1">
    <property type="nucleotide sequence ID" value="NZ_UXAW01000091.1"/>
</dbReference>
<reference evidence="2 3" key="1">
    <citation type="submission" date="2018-11" db="EMBL/GenBank/DDBJ databases">
        <authorList>
            <person name="Criscuolo A."/>
        </authorList>
    </citation>
    <scope>NUCLEOTIDE SEQUENCE [LARGE SCALE GENOMIC DNA]</scope>
    <source>
        <strain evidence="2">ACIP111625</strain>
    </source>
</reference>
<dbReference type="Gene3D" id="3.40.91.80">
    <property type="match status" value="1"/>
</dbReference>
<dbReference type="Pfam" id="PF09019">
    <property type="entry name" value="EcoRII-C"/>
    <property type="match status" value="1"/>
</dbReference>
<dbReference type="GO" id="GO:0009036">
    <property type="term" value="F:type II site-specific deoxyribonuclease activity"/>
    <property type="evidence" value="ECO:0007669"/>
    <property type="project" value="UniProtKB-EC"/>
</dbReference>
<keyword evidence="3" id="KW-1185">Reference proteome</keyword>
<evidence type="ECO:0000313" key="3">
    <source>
        <dbReference type="Proteomes" id="UP000277498"/>
    </source>
</evidence>
<dbReference type="InterPro" id="IPR038365">
    <property type="entry name" value="EcoRII_C_sf"/>
</dbReference>
<evidence type="ECO:0000259" key="1">
    <source>
        <dbReference type="Pfam" id="PF09019"/>
    </source>
</evidence>
<dbReference type="InterPro" id="IPR015109">
    <property type="entry name" value="Restrct_endonuc_II_EcoRII_C"/>
</dbReference>
<dbReference type="EC" id="3.1.21.4" evidence="2"/>
<gene>
    <name evidence="2" type="primary">ecoRIIR</name>
    <name evidence="2" type="ORF">XINFAN_03364</name>
</gene>
<dbReference type="Proteomes" id="UP000277498">
    <property type="component" value="Unassembled WGS sequence"/>
</dbReference>
<accession>A0A3P5XPH5</accession>
<name>A0A3P5XPH5_9RHOB</name>
<feature type="domain" description="Restriction endonuclease type II EcoRII C-terminal" evidence="1">
    <location>
        <begin position="231"/>
        <end position="399"/>
    </location>
</feature>
<keyword evidence="2" id="KW-0378">Hydrolase</keyword>
<sequence>MAAKGALSRYFLGAGAKVLRATEVDPATSNGHEFQGVDLFRTFVGTPPAREKIPVTWIWMDDLSPPLRLDLTGTWYNSRQRQPHRAPEYRLYYPAAAHPVVRHARAGDTLFLCMTPARRVLAILCPAASSAEQKLLWLFGLQLTDDYTLSIGAAGDRGIDLAARFILGELGIEPDEPEPEAAERLIRRFGTGFPSTAVFSAFARDSVAGVDPLADPDGALIAWMEQEEALFRVLERHVVTDRLAGGFMTAGRADVAGFLGFSLTVQNRRKSRAGYAFAHHTEALLKAWAIPHKREAATEKRNAADFLFPGEAAYADPAFPAGRLHMLAVKTSCKDRWRQVLAEADRIRVKHLLTLEPAISRAQLAEMQAHDLRLVVPQPLHQTFHADQRPWLTGVKEFLTFLRASGGAG</sequence>
<dbReference type="OrthoDB" id="9797574at2"/>
<evidence type="ECO:0000313" key="2">
    <source>
        <dbReference type="EMBL" id="VDC32296.1"/>
    </source>
</evidence>
<dbReference type="AlphaFoldDB" id="A0A3P5XPH5"/>
<dbReference type="GO" id="GO:0009307">
    <property type="term" value="P:DNA restriction-modification system"/>
    <property type="evidence" value="ECO:0007669"/>
    <property type="project" value="InterPro"/>
</dbReference>
<dbReference type="EMBL" id="UXAW01000091">
    <property type="protein sequence ID" value="VDC32296.1"/>
    <property type="molecule type" value="Genomic_DNA"/>
</dbReference>
<organism evidence="2 3">
    <name type="scientific">Pseudogemmobacter humi</name>
    <dbReference type="NCBI Taxonomy" id="2483812"/>
    <lineage>
        <taxon>Bacteria</taxon>
        <taxon>Pseudomonadati</taxon>
        <taxon>Pseudomonadota</taxon>
        <taxon>Alphaproteobacteria</taxon>
        <taxon>Rhodobacterales</taxon>
        <taxon>Paracoccaceae</taxon>
        <taxon>Pseudogemmobacter</taxon>
    </lineage>
</organism>
<dbReference type="InterPro" id="IPR011335">
    <property type="entry name" value="Restrct_endonuc-II-like"/>
</dbReference>
<proteinExistence type="predicted"/>
<dbReference type="SUPFAM" id="SSF52980">
    <property type="entry name" value="Restriction endonuclease-like"/>
    <property type="match status" value="1"/>
</dbReference>
<dbReference type="GO" id="GO:0003677">
    <property type="term" value="F:DNA binding"/>
    <property type="evidence" value="ECO:0007669"/>
    <property type="project" value="InterPro"/>
</dbReference>